<proteinExistence type="predicted"/>
<comment type="caution">
    <text evidence="4">The sequence shown here is derived from an EMBL/GenBank/DDBJ whole genome shotgun (WGS) entry which is preliminary data.</text>
</comment>
<dbReference type="Pfam" id="PF13926">
    <property type="entry name" value="DUF4211"/>
    <property type="match status" value="1"/>
</dbReference>
<evidence type="ECO:0000313" key="5">
    <source>
        <dbReference type="Proteomes" id="UP000190648"/>
    </source>
</evidence>
<feature type="compositionally biased region" description="Acidic residues" evidence="1">
    <location>
        <begin position="90"/>
        <end position="106"/>
    </location>
</feature>
<dbReference type="EMBL" id="LSYS01000355">
    <property type="protein sequence ID" value="OPJ90304.1"/>
    <property type="molecule type" value="Genomic_DNA"/>
</dbReference>
<dbReference type="GO" id="GO:0005634">
    <property type="term" value="C:nucleus"/>
    <property type="evidence" value="ECO:0007669"/>
    <property type="project" value="TreeGrafter"/>
</dbReference>
<feature type="compositionally biased region" description="Acidic residues" evidence="1">
    <location>
        <begin position="220"/>
        <end position="233"/>
    </location>
</feature>
<evidence type="ECO:0000313" key="4">
    <source>
        <dbReference type="EMBL" id="OPJ90304.1"/>
    </source>
</evidence>
<sequence length="510" mass="59534">MFLIYMISKEVDYLRITYTGLNLLSSGFDNFKAEFRDGSLQMEIKAVVRRYETRNKTAATEPPSKSRVDWRRTKRKLILLDSNDESSCTSEEEECTTSEDEADEKDETLVKNSLSDQEQKSHDGEVTEDEDEHIVPGKRKRLNTSVLYDSDESEDSDILVRKIFAKRHCIMDEDENLQERQPDKTCPVENVSTNRKQKMFAKLKVLARQRATRRSCSSENCEDSNDEEEIEEEPLCHLPLTPTESSEADSNSMKDFIVEEEEDDDDDNTEHEISENQPQQKELNTSNSELLAYYVPHLSRCDHYVHFKRIVKAFLINAIDDTFLSSLYDGTRQKQYAQDMLLSLHYLDDRFIQPRLDNLISTSRWKDRYRERVDCYPDVRIIMKNPKNMSCHACGLTRYCKFDVLLSGKLYNSSTLEADDFMSDDKQVLKVGVVCADRTRVYHNLKHFKYKLYVDCSSITESDGFVDEPVKDTVERLFSQLEDSGWIQKRYNDLEDCINDADSFQEEKMD</sequence>
<dbReference type="AlphaFoldDB" id="A0A1V4L0E8"/>
<feature type="domain" description="DUF4211" evidence="3">
    <location>
        <begin position="255"/>
        <end position="416"/>
    </location>
</feature>
<name>A0A1V4L0E8_PATFA</name>
<dbReference type="Proteomes" id="UP000190648">
    <property type="component" value="Unassembled WGS sequence"/>
</dbReference>
<evidence type="ECO:0000259" key="2">
    <source>
        <dbReference type="Pfam" id="PF13846"/>
    </source>
</evidence>
<organism evidence="4 5">
    <name type="scientific">Patagioenas fasciata monilis</name>
    <dbReference type="NCBI Taxonomy" id="372326"/>
    <lineage>
        <taxon>Eukaryota</taxon>
        <taxon>Metazoa</taxon>
        <taxon>Chordata</taxon>
        <taxon>Craniata</taxon>
        <taxon>Vertebrata</taxon>
        <taxon>Euteleostomi</taxon>
        <taxon>Archelosauria</taxon>
        <taxon>Archosauria</taxon>
        <taxon>Dinosauria</taxon>
        <taxon>Saurischia</taxon>
        <taxon>Theropoda</taxon>
        <taxon>Coelurosauria</taxon>
        <taxon>Aves</taxon>
        <taxon>Neognathae</taxon>
        <taxon>Neoaves</taxon>
        <taxon>Columbimorphae</taxon>
        <taxon>Columbiformes</taxon>
        <taxon>Columbidae</taxon>
        <taxon>Patagioenas</taxon>
    </lineage>
</organism>
<evidence type="ECO:0000256" key="1">
    <source>
        <dbReference type="SAM" id="MobiDB-lite"/>
    </source>
</evidence>
<keyword evidence="5" id="KW-1185">Reference proteome</keyword>
<feature type="domain" description="Coiled-coil" evidence="2">
    <location>
        <begin position="83"/>
        <end position="196"/>
    </location>
</feature>
<feature type="region of interest" description="Disordered" evidence="1">
    <location>
        <begin position="83"/>
        <end position="135"/>
    </location>
</feature>
<dbReference type="PANTHER" id="PTHR14689:SF0">
    <property type="entry name" value="COILED-COIL DOMAIN-CONTAINING PROTEIN 82"/>
    <property type="match status" value="1"/>
</dbReference>
<accession>A0A1V4L0E8</accession>
<dbReference type="Pfam" id="PF13846">
    <property type="entry name" value="DUF4196"/>
    <property type="match status" value="1"/>
</dbReference>
<evidence type="ECO:0000259" key="3">
    <source>
        <dbReference type="Pfam" id="PF13926"/>
    </source>
</evidence>
<feature type="compositionally biased region" description="Acidic residues" evidence="1">
    <location>
        <begin position="258"/>
        <end position="269"/>
    </location>
</feature>
<dbReference type="OrthoDB" id="21499at2759"/>
<gene>
    <name evidence="4" type="primary">CCDC82</name>
    <name evidence="4" type="ORF">AV530_010112</name>
</gene>
<dbReference type="InterPro" id="IPR025451">
    <property type="entry name" value="DUF4211"/>
</dbReference>
<reference evidence="4 5" key="1">
    <citation type="submission" date="2016-02" db="EMBL/GenBank/DDBJ databases">
        <title>Band-tailed pigeon sequencing and assembly.</title>
        <authorList>
            <person name="Soares A.E."/>
            <person name="Novak B.J."/>
            <person name="Rice E.S."/>
            <person name="O'Connell B."/>
            <person name="Chang D."/>
            <person name="Weber S."/>
            <person name="Shapiro B."/>
        </authorList>
    </citation>
    <scope>NUCLEOTIDE SEQUENCE [LARGE SCALE GENOMIC DNA]</scope>
    <source>
        <strain evidence="4">BTP2013</strain>
        <tissue evidence="4">Blood</tissue>
    </source>
</reference>
<feature type="region of interest" description="Disordered" evidence="1">
    <location>
        <begin position="214"/>
        <end position="283"/>
    </location>
</feature>
<dbReference type="InterPro" id="IPR025244">
    <property type="entry name" value="CCDC82"/>
</dbReference>
<protein>
    <submittedName>
        <fullName evidence="4">Coiled-coil domain-containing protein 82</fullName>
    </submittedName>
</protein>
<dbReference type="PANTHER" id="PTHR14689">
    <property type="entry name" value="PHORBOL-ESTER_DAG-TYPE DOMAIN-CONTAINING PROTEIN"/>
    <property type="match status" value="1"/>
</dbReference>
<feature type="compositionally biased region" description="Polar residues" evidence="1">
    <location>
        <begin position="242"/>
        <end position="253"/>
    </location>
</feature>